<dbReference type="KEGG" id="rgi:RGI145_20675"/>
<keyword evidence="3" id="KW-0238">DNA-binding</keyword>
<feature type="domain" description="HTH lysR-type" evidence="5">
    <location>
        <begin position="7"/>
        <end position="64"/>
    </location>
</feature>
<dbReference type="InterPro" id="IPR036388">
    <property type="entry name" value="WH-like_DNA-bd_sf"/>
</dbReference>
<dbReference type="InterPro" id="IPR000847">
    <property type="entry name" value="LysR_HTH_N"/>
</dbReference>
<organism evidence="6 8">
    <name type="scientific">Roseomonas gilardii</name>
    <dbReference type="NCBI Taxonomy" id="257708"/>
    <lineage>
        <taxon>Bacteria</taxon>
        <taxon>Pseudomonadati</taxon>
        <taxon>Pseudomonadota</taxon>
        <taxon>Alphaproteobacteria</taxon>
        <taxon>Acetobacterales</taxon>
        <taxon>Roseomonadaceae</taxon>
        <taxon>Roseomonas</taxon>
    </lineage>
</organism>
<reference evidence="6 8" key="1">
    <citation type="submission" date="2016-05" db="EMBL/GenBank/DDBJ databases">
        <title>Complete Genome and Methylome Analysis of Psychrotrophic Bacterial Isolates from Antarctic Lake Untersee.</title>
        <authorList>
            <person name="Fomenkov A."/>
            <person name="Akimov V.N."/>
            <person name="Vasilyeva L.V."/>
            <person name="Andersen D."/>
            <person name="Vincze T."/>
            <person name="Roberts R.J."/>
        </authorList>
    </citation>
    <scope>NUCLEOTIDE SEQUENCE [LARGE SCALE GENOMIC DNA]</scope>
    <source>
        <strain evidence="6 8">U14-5</strain>
    </source>
</reference>
<dbReference type="EMBL" id="CP015584">
    <property type="protein sequence ID" value="APT59739.1"/>
    <property type="molecule type" value="Genomic_DNA"/>
</dbReference>
<dbReference type="Proteomes" id="UP000185494">
    <property type="component" value="Chromosome 2"/>
</dbReference>
<dbReference type="InterPro" id="IPR050950">
    <property type="entry name" value="HTH-type_LysR_regulators"/>
</dbReference>
<dbReference type="GO" id="GO:0003677">
    <property type="term" value="F:DNA binding"/>
    <property type="evidence" value="ECO:0007669"/>
    <property type="project" value="UniProtKB-KW"/>
</dbReference>
<dbReference type="GO" id="GO:0003700">
    <property type="term" value="F:DNA-binding transcription factor activity"/>
    <property type="evidence" value="ECO:0007669"/>
    <property type="project" value="InterPro"/>
</dbReference>
<dbReference type="GO" id="GO:0005829">
    <property type="term" value="C:cytosol"/>
    <property type="evidence" value="ECO:0007669"/>
    <property type="project" value="TreeGrafter"/>
</dbReference>
<dbReference type="Proteomes" id="UP001258945">
    <property type="component" value="Unassembled WGS sequence"/>
</dbReference>
<dbReference type="PROSITE" id="PS50931">
    <property type="entry name" value="HTH_LYSR"/>
    <property type="match status" value="1"/>
</dbReference>
<dbReference type="EMBL" id="JAVVDO010000035">
    <property type="protein sequence ID" value="MDT8332764.1"/>
    <property type="molecule type" value="Genomic_DNA"/>
</dbReference>
<accession>A0A1L7ALX9</accession>
<gene>
    <name evidence="6" type="ORF">RGI145_20675</name>
    <name evidence="7" type="ORF">RQ831_17040</name>
</gene>
<dbReference type="PANTHER" id="PTHR30419">
    <property type="entry name" value="HTH-TYPE TRANSCRIPTIONAL REGULATOR YBHD"/>
    <property type="match status" value="1"/>
</dbReference>
<keyword evidence="9" id="KW-1185">Reference proteome</keyword>
<reference evidence="7 9" key="2">
    <citation type="journal article" date="2019" name="Microb. Pathog.">
        <title>Comparison of VITEK 2, MALDI-TOF MS, 16S rRNA gene sequencing, and whole-genome sequencing for identification of Roseomonas mucosa.</title>
        <authorList>
            <person name="Rudolph W.W."/>
            <person name="Gunzer F."/>
            <person name="Trauth M."/>
            <person name="Bunk B."/>
            <person name="Bigge R."/>
            <person name="Schrottner P."/>
        </authorList>
    </citation>
    <scope>NUCLEOTIDE SEQUENCE [LARGE SCALE GENOMIC DNA]</scope>
    <source>
        <strain evidence="7 9">DSM 103800</strain>
    </source>
</reference>
<sequence>MKPKTLLTIRQVRAINAVAHHASLGQASEHLNVSQSSLSRYVAEAERVLGQALFQRGWTGMEPTSQGEIAIAHCRRMVLAIEDAQAAIKSGGARVADLGHHLTWEMLEANDAVRAQGSVSRAAQYLRWSQPDVSRALGKLTAAIGRSPFRRSRAGMAATGDADILSGLYGRLVADAVTMPELLAALTEEVTGRVAVGLLPFSEQDVVTTAFGEVLRRHRHVRLQAVTGSYAALTDGLRKGELDFVLGVLRRQPDLDAFEEIHLYDEAFAIVVREGHRLAQGKPALCDLVNENWVVAPHGTPSRRYFEELLLREGLTPPAQTCEIITFHLAEQMIIHSDAVGLLTYSERRRNALRRELRILPLDLSGGICPIGLTVRRHQHLTEAQQAFLDILTGVRDRIVAGQCRRI</sequence>
<evidence type="ECO:0000313" key="6">
    <source>
        <dbReference type="EMBL" id="APT59739.1"/>
    </source>
</evidence>
<evidence type="ECO:0000256" key="1">
    <source>
        <dbReference type="ARBA" id="ARBA00009437"/>
    </source>
</evidence>
<keyword evidence="2" id="KW-0805">Transcription regulation</keyword>
<dbReference type="STRING" id="257708.RGI145_20675"/>
<evidence type="ECO:0000256" key="4">
    <source>
        <dbReference type="ARBA" id="ARBA00023163"/>
    </source>
</evidence>
<dbReference type="AlphaFoldDB" id="A0A1L7ALX9"/>
<dbReference type="Gene3D" id="1.10.10.10">
    <property type="entry name" value="Winged helix-like DNA-binding domain superfamily/Winged helix DNA-binding domain"/>
    <property type="match status" value="2"/>
</dbReference>
<proteinExistence type="inferred from homology"/>
<evidence type="ECO:0000259" key="5">
    <source>
        <dbReference type="PROSITE" id="PS50931"/>
    </source>
</evidence>
<evidence type="ECO:0000313" key="8">
    <source>
        <dbReference type="Proteomes" id="UP000185494"/>
    </source>
</evidence>
<evidence type="ECO:0000313" key="7">
    <source>
        <dbReference type="EMBL" id="MDT8332764.1"/>
    </source>
</evidence>
<dbReference type="InterPro" id="IPR005119">
    <property type="entry name" value="LysR_subst-bd"/>
</dbReference>
<keyword evidence="4" id="KW-0804">Transcription</keyword>
<dbReference type="Pfam" id="PF00126">
    <property type="entry name" value="HTH_1"/>
    <property type="match status" value="2"/>
</dbReference>
<name>A0A1L7ALX9_9PROT</name>
<dbReference type="InterPro" id="IPR036390">
    <property type="entry name" value="WH_DNA-bd_sf"/>
</dbReference>
<evidence type="ECO:0000313" key="9">
    <source>
        <dbReference type="Proteomes" id="UP001258945"/>
    </source>
</evidence>
<dbReference type="Pfam" id="PF03466">
    <property type="entry name" value="LysR_substrate"/>
    <property type="match status" value="1"/>
</dbReference>
<comment type="similarity">
    <text evidence="1">Belongs to the LysR transcriptional regulatory family.</text>
</comment>
<evidence type="ECO:0000256" key="3">
    <source>
        <dbReference type="ARBA" id="ARBA00023125"/>
    </source>
</evidence>
<evidence type="ECO:0000256" key="2">
    <source>
        <dbReference type="ARBA" id="ARBA00023015"/>
    </source>
</evidence>
<dbReference type="RefSeq" id="WP_075800448.1">
    <property type="nucleotide sequence ID" value="NZ_CP015584.1"/>
</dbReference>
<dbReference type="PANTHER" id="PTHR30419:SF8">
    <property type="entry name" value="NITROGEN ASSIMILATION TRANSCRIPTIONAL ACTIVATOR-RELATED"/>
    <property type="match status" value="1"/>
</dbReference>
<dbReference type="SUPFAM" id="SSF46785">
    <property type="entry name" value="Winged helix' DNA-binding domain"/>
    <property type="match status" value="2"/>
</dbReference>
<dbReference type="Gene3D" id="3.40.190.290">
    <property type="match status" value="1"/>
</dbReference>
<protein>
    <submittedName>
        <fullName evidence="7">LysR family transcriptional regulator</fullName>
    </submittedName>
</protein>
<reference evidence="7" key="3">
    <citation type="submission" date="2023-09" db="EMBL/GenBank/DDBJ databases">
        <authorList>
            <person name="Schober I."/>
            <person name="Bunk B."/>
        </authorList>
    </citation>
    <scope>NUCLEOTIDE SEQUENCE</scope>
    <source>
        <strain evidence="7">DSM 103800</strain>
    </source>
</reference>
<dbReference type="SUPFAM" id="SSF53850">
    <property type="entry name" value="Periplasmic binding protein-like II"/>
    <property type="match status" value="1"/>
</dbReference>